<reference evidence="2" key="1">
    <citation type="submission" date="2025-08" db="UniProtKB">
        <authorList>
            <consortium name="Ensembl"/>
        </authorList>
    </citation>
    <scope>IDENTIFICATION</scope>
</reference>
<keyword evidence="3" id="KW-1185">Reference proteome</keyword>
<organism evidence="2 3">
    <name type="scientific">Varanus komodoensis</name>
    <name type="common">Komodo dragon</name>
    <dbReference type="NCBI Taxonomy" id="61221"/>
    <lineage>
        <taxon>Eukaryota</taxon>
        <taxon>Metazoa</taxon>
        <taxon>Chordata</taxon>
        <taxon>Craniata</taxon>
        <taxon>Vertebrata</taxon>
        <taxon>Euteleostomi</taxon>
        <taxon>Lepidosauria</taxon>
        <taxon>Squamata</taxon>
        <taxon>Bifurcata</taxon>
        <taxon>Unidentata</taxon>
        <taxon>Episquamata</taxon>
        <taxon>Toxicofera</taxon>
        <taxon>Anguimorpha</taxon>
        <taxon>Paleoanguimorpha</taxon>
        <taxon>Varanoidea</taxon>
        <taxon>Varanidae</taxon>
        <taxon>Varanus</taxon>
    </lineage>
</organism>
<feature type="region of interest" description="Disordered" evidence="1">
    <location>
        <begin position="40"/>
        <end position="66"/>
    </location>
</feature>
<dbReference type="Proteomes" id="UP000694545">
    <property type="component" value="Unplaced"/>
</dbReference>
<evidence type="ECO:0000313" key="2">
    <source>
        <dbReference type="Ensembl" id="ENSVKKP00000024793.1"/>
    </source>
</evidence>
<accession>A0A8D2LPW4</accession>
<dbReference type="Ensembl" id="ENSVKKT00000025394.1">
    <property type="protein sequence ID" value="ENSVKKP00000024793.1"/>
    <property type="gene ID" value="ENSVKKG00000016328.1"/>
</dbReference>
<dbReference type="AlphaFoldDB" id="A0A8D2LPW4"/>
<proteinExistence type="predicted"/>
<evidence type="ECO:0000256" key="1">
    <source>
        <dbReference type="SAM" id="MobiDB-lite"/>
    </source>
</evidence>
<reference evidence="2" key="2">
    <citation type="submission" date="2025-09" db="UniProtKB">
        <authorList>
            <consortium name="Ensembl"/>
        </authorList>
    </citation>
    <scope>IDENTIFICATION</scope>
</reference>
<protein>
    <submittedName>
        <fullName evidence="2">Uncharacterized protein</fullName>
    </submittedName>
</protein>
<sequence>AFPLSNFSTKTLLLGDSCLLRGKVQRVLGLGGVTQTTLGSCPSVPPAPSSRAFGRSRRPGKVCQEC</sequence>
<evidence type="ECO:0000313" key="3">
    <source>
        <dbReference type="Proteomes" id="UP000694545"/>
    </source>
</evidence>
<name>A0A8D2LPW4_VARKO</name>